<proteinExistence type="predicted"/>
<dbReference type="EMBL" id="JAGSOJ010000001">
    <property type="protein sequence ID" value="MCM1988493.1"/>
    <property type="molecule type" value="Genomic_DNA"/>
</dbReference>
<dbReference type="Proteomes" id="UP001056429">
    <property type="component" value="Unassembled WGS sequence"/>
</dbReference>
<sequence>MVLLIVGLGVLCILLLMGVYTLNRIIYCNENNSYVNDTIKYSYKLYKLGIISRNDVRQLMFRKKVNSLEKKKDEFIYTLDELKAEDIIKEEKYHEIRKRIIEM</sequence>
<protein>
    <submittedName>
        <fullName evidence="1">Uncharacterized protein</fullName>
    </submittedName>
</protein>
<keyword evidence="2" id="KW-1185">Reference proteome</keyword>
<gene>
    <name evidence="1" type="ORF">KDK92_01990</name>
</gene>
<reference evidence="1" key="2">
    <citation type="submission" date="2021-04" db="EMBL/GenBank/DDBJ databases">
        <authorList>
            <person name="Dong X."/>
        </authorList>
    </citation>
    <scope>NUCLEOTIDE SEQUENCE</scope>
    <source>
        <strain evidence="1">ZWT</strain>
    </source>
</reference>
<comment type="caution">
    <text evidence="1">The sequence shown here is derived from an EMBL/GenBank/DDBJ whole genome shotgun (WGS) entry which is preliminary data.</text>
</comment>
<reference evidence="1" key="1">
    <citation type="journal article" date="2021" name="mSystems">
        <title>Bacteria and Archaea Synergistically Convert Glycine Betaine to Biogenic Methane in the Formosa Cold Seep of the South China Sea.</title>
        <authorList>
            <person name="Li L."/>
            <person name="Zhang W."/>
            <person name="Zhang S."/>
            <person name="Song L."/>
            <person name="Sun Q."/>
            <person name="Zhang H."/>
            <person name="Xiang H."/>
            <person name="Dong X."/>
        </authorList>
    </citation>
    <scope>NUCLEOTIDE SEQUENCE</scope>
    <source>
        <strain evidence="1">ZWT</strain>
    </source>
</reference>
<dbReference type="AlphaFoldDB" id="A0A9J6NXY5"/>
<organism evidence="1 2">
    <name type="scientific">Oceanirhabdus seepicola</name>
    <dbReference type="NCBI Taxonomy" id="2828781"/>
    <lineage>
        <taxon>Bacteria</taxon>
        <taxon>Bacillati</taxon>
        <taxon>Bacillota</taxon>
        <taxon>Clostridia</taxon>
        <taxon>Eubacteriales</taxon>
        <taxon>Clostridiaceae</taxon>
        <taxon>Oceanirhabdus</taxon>
    </lineage>
</organism>
<evidence type="ECO:0000313" key="2">
    <source>
        <dbReference type="Proteomes" id="UP001056429"/>
    </source>
</evidence>
<evidence type="ECO:0000313" key="1">
    <source>
        <dbReference type="EMBL" id="MCM1988493.1"/>
    </source>
</evidence>
<name>A0A9J6NXY5_9CLOT</name>
<accession>A0A9J6NXY5</accession>
<dbReference type="RefSeq" id="WP_250857358.1">
    <property type="nucleotide sequence ID" value="NZ_JAGSOJ010000001.1"/>
</dbReference>